<dbReference type="PANTHER" id="PTHR42723">
    <property type="entry name" value="CHLOROPHYLL SYNTHASE"/>
    <property type="match status" value="1"/>
</dbReference>
<comment type="caution">
    <text evidence="6">The sequence shown here is derived from an EMBL/GenBank/DDBJ whole genome shotgun (WGS) entry which is preliminary data.</text>
</comment>
<keyword evidence="3 5" id="KW-1133">Transmembrane helix</keyword>
<gene>
    <name evidence="6" type="ORF">NLI96_g8713</name>
</gene>
<feature type="transmembrane region" description="Helical" evidence="5">
    <location>
        <begin position="98"/>
        <end position="123"/>
    </location>
</feature>
<dbReference type="Gene3D" id="1.10.357.140">
    <property type="entry name" value="UbiA prenyltransferase"/>
    <property type="match status" value="1"/>
</dbReference>
<name>A0AAD5UWW6_9APHY</name>
<comment type="subcellular location">
    <subcellularLocation>
        <location evidence="1">Membrane</location>
        <topology evidence="1">Multi-pass membrane protein</topology>
    </subcellularLocation>
</comment>
<dbReference type="InterPro" id="IPR000537">
    <property type="entry name" value="UbiA_prenyltransferase"/>
</dbReference>
<evidence type="ECO:0000256" key="4">
    <source>
        <dbReference type="ARBA" id="ARBA00023136"/>
    </source>
</evidence>
<keyword evidence="4 5" id="KW-0472">Membrane</keyword>
<feature type="transmembrane region" description="Helical" evidence="5">
    <location>
        <begin position="236"/>
        <end position="256"/>
    </location>
</feature>
<dbReference type="CDD" id="cd13965">
    <property type="entry name" value="PT_UbiA_3"/>
    <property type="match status" value="1"/>
</dbReference>
<dbReference type="PANTHER" id="PTHR42723:SF1">
    <property type="entry name" value="CHLOROPHYLL SYNTHASE, CHLOROPLASTIC"/>
    <property type="match status" value="1"/>
</dbReference>
<evidence type="ECO:0000256" key="3">
    <source>
        <dbReference type="ARBA" id="ARBA00022989"/>
    </source>
</evidence>
<dbReference type="GO" id="GO:0016020">
    <property type="term" value="C:membrane"/>
    <property type="evidence" value="ECO:0007669"/>
    <property type="project" value="UniProtKB-SubCell"/>
</dbReference>
<dbReference type="EMBL" id="JANAWD010000406">
    <property type="protein sequence ID" value="KAJ3479933.1"/>
    <property type="molecule type" value="Genomic_DNA"/>
</dbReference>
<evidence type="ECO:0000256" key="2">
    <source>
        <dbReference type="ARBA" id="ARBA00022692"/>
    </source>
</evidence>
<feature type="transmembrane region" description="Helical" evidence="5">
    <location>
        <begin position="173"/>
        <end position="190"/>
    </location>
</feature>
<reference evidence="6" key="1">
    <citation type="submission" date="2022-07" db="EMBL/GenBank/DDBJ databases">
        <title>Genome Sequence of Physisporinus lineatus.</title>
        <authorList>
            <person name="Buettner E."/>
        </authorList>
    </citation>
    <scope>NUCLEOTIDE SEQUENCE</scope>
    <source>
        <strain evidence="6">VT162</strain>
    </source>
</reference>
<keyword evidence="7" id="KW-1185">Reference proteome</keyword>
<evidence type="ECO:0000256" key="5">
    <source>
        <dbReference type="SAM" id="Phobius"/>
    </source>
</evidence>
<accession>A0AAD5UWW6</accession>
<feature type="transmembrane region" description="Helical" evidence="5">
    <location>
        <begin position="143"/>
        <end position="161"/>
    </location>
</feature>
<protein>
    <submittedName>
        <fullName evidence="6">Uncharacterized protein</fullName>
    </submittedName>
</protein>
<dbReference type="Proteomes" id="UP001212997">
    <property type="component" value="Unassembled WGS sequence"/>
</dbReference>
<organism evidence="6 7">
    <name type="scientific">Meripilus lineatus</name>
    <dbReference type="NCBI Taxonomy" id="2056292"/>
    <lineage>
        <taxon>Eukaryota</taxon>
        <taxon>Fungi</taxon>
        <taxon>Dikarya</taxon>
        <taxon>Basidiomycota</taxon>
        <taxon>Agaricomycotina</taxon>
        <taxon>Agaricomycetes</taxon>
        <taxon>Polyporales</taxon>
        <taxon>Meripilaceae</taxon>
        <taxon>Meripilus</taxon>
    </lineage>
</organism>
<dbReference type="InterPro" id="IPR044878">
    <property type="entry name" value="UbiA_sf"/>
</dbReference>
<feature type="transmembrane region" description="Helical" evidence="5">
    <location>
        <begin position="268"/>
        <end position="285"/>
    </location>
</feature>
<proteinExistence type="predicted"/>
<evidence type="ECO:0000313" key="6">
    <source>
        <dbReference type="EMBL" id="KAJ3479933.1"/>
    </source>
</evidence>
<evidence type="ECO:0000313" key="7">
    <source>
        <dbReference type="Proteomes" id="UP001212997"/>
    </source>
</evidence>
<dbReference type="AlphaFoldDB" id="A0AAD5UWW6"/>
<sequence length="287" mass="32424">MMAVLSISRPILFHLKTLYLFTKSDFKTILFPVVCTAIALSRQPSPLGILHTSIWTWFFLLQVCVSNQSSEKSMIEDKENKSWRPLPSSRLSLKQARILRWCIVVIGQLFSVPYQNAGAALFITVTDIVYNDLGYSAWWFSRNLLNAAGYMGFQYGAVIAASSDSSKFIDKKTIESIIIFGLLITSTVQVQDFYGEKGDRASGRETVVILYPKLSRALTPFLMTSWALVLPRIWDTAMPVSLSFGLFGIYIAARILAFRDQISDEMSYFLYNFWVLFAFVLPGFGSS</sequence>
<keyword evidence="2 5" id="KW-0812">Transmembrane</keyword>
<dbReference type="InterPro" id="IPR050475">
    <property type="entry name" value="Prenyltransferase_related"/>
</dbReference>
<evidence type="ECO:0000256" key="1">
    <source>
        <dbReference type="ARBA" id="ARBA00004141"/>
    </source>
</evidence>
<dbReference type="Pfam" id="PF01040">
    <property type="entry name" value="UbiA"/>
    <property type="match status" value="1"/>
</dbReference>
<dbReference type="GO" id="GO:0016765">
    <property type="term" value="F:transferase activity, transferring alkyl or aryl (other than methyl) groups"/>
    <property type="evidence" value="ECO:0007669"/>
    <property type="project" value="InterPro"/>
</dbReference>